<gene>
    <name evidence="1" type="ORF">CRI94_06235</name>
</gene>
<keyword evidence="2" id="KW-1185">Reference proteome</keyword>
<dbReference type="AlphaFoldDB" id="A0A2A8D1D0"/>
<evidence type="ECO:0000313" key="1">
    <source>
        <dbReference type="EMBL" id="PEN14617.1"/>
    </source>
</evidence>
<sequence>MPSTTLIDENGHFITIEQPDDALTGTPKEDEHHDFLVDHWMDVAAASYYGFKRYGIGAVVIAEGDPMTSSGLDHPFDTRKLLYRPDSAGGWSSEPSDDEVLTVWATRKMQTYDPNADAIVVMADEDGSVRSYVVNGDPDPATCFELVRARNN</sequence>
<reference evidence="1 2" key="1">
    <citation type="submission" date="2017-10" db="EMBL/GenBank/DDBJ databases">
        <title>Draft genome of Longibacter Salinarum.</title>
        <authorList>
            <person name="Goh K.M."/>
            <person name="Shamsir M.S."/>
            <person name="Lim S.W."/>
        </authorList>
    </citation>
    <scope>NUCLEOTIDE SEQUENCE [LARGE SCALE GENOMIC DNA]</scope>
    <source>
        <strain evidence="1 2">KCTC 52045</strain>
    </source>
</reference>
<comment type="caution">
    <text evidence="1">The sequence shown here is derived from an EMBL/GenBank/DDBJ whole genome shotgun (WGS) entry which is preliminary data.</text>
</comment>
<dbReference type="RefSeq" id="WP_098074790.1">
    <property type="nucleotide sequence ID" value="NZ_PDEQ01000002.1"/>
</dbReference>
<dbReference type="Proteomes" id="UP000220102">
    <property type="component" value="Unassembled WGS sequence"/>
</dbReference>
<accession>A0A2A8D1D0</accession>
<dbReference type="EMBL" id="PDEQ01000002">
    <property type="protein sequence ID" value="PEN14617.1"/>
    <property type="molecule type" value="Genomic_DNA"/>
</dbReference>
<organism evidence="1 2">
    <name type="scientific">Longibacter salinarum</name>
    <dbReference type="NCBI Taxonomy" id="1850348"/>
    <lineage>
        <taxon>Bacteria</taxon>
        <taxon>Pseudomonadati</taxon>
        <taxon>Rhodothermota</taxon>
        <taxon>Rhodothermia</taxon>
        <taxon>Rhodothermales</taxon>
        <taxon>Salisaetaceae</taxon>
        <taxon>Longibacter</taxon>
    </lineage>
</organism>
<protein>
    <submittedName>
        <fullName evidence="1">Uncharacterized protein</fullName>
    </submittedName>
</protein>
<evidence type="ECO:0000313" key="2">
    <source>
        <dbReference type="Proteomes" id="UP000220102"/>
    </source>
</evidence>
<proteinExistence type="predicted"/>
<name>A0A2A8D1D0_9BACT</name>
<dbReference type="OrthoDB" id="1494248at2"/>